<proteinExistence type="predicted"/>
<gene>
    <name evidence="2" type="ORF">OHC33_010508</name>
</gene>
<evidence type="ECO:0000313" key="2">
    <source>
        <dbReference type="EMBL" id="KAK5948474.1"/>
    </source>
</evidence>
<comment type="caution">
    <text evidence="2">The sequence shown here is derived from an EMBL/GenBank/DDBJ whole genome shotgun (WGS) entry which is preliminary data.</text>
</comment>
<dbReference type="EMBL" id="JAKLMC020000047">
    <property type="protein sequence ID" value="KAK5948474.1"/>
    <property type="molecule type" value="Genomic_DNA"/>
</dbReference>
<keyword evidence="3" id="KW-1185">Reference proteome</keyword>
<dbReference type="Proteomes" id="UP001316803">
    <property type="component" value="Unassembled WGS sequence"/>
</dbReference>
<accession>A0AAN8E858</accession>
<reference evidence="2 3" key="1">
    <citation type="submission" date="2022-12" db="EMBL/GenBank/DDBJ databases">
        <title>Genomic features and morphological characterization of a novel Knufia sp. strain isolated from spacecraft assembly facility.</title>
        <authorList>
            <person name="Teixeira M."/>
            <person name="Chander A.M."/>
            <person name="Stajich J.E."/>
            <person name="Venkateswaran K."/>
        </authorList>
    </citation>
    <scope>NUCLEOTIDE SEQUENCE [LARGE SCALE GENOMIC DNA]</scope>
    <source>
        <strain evidence="2 3">FJI-L2-BK-P2</strain>
    </source>
</reference>
<feature type="region of interest" description="Disordered" evidence="1">
    <location>
        <begin position="1"/>
        <end position="31"/>
    </location>
</feature>
<dbReference type="AlphaFoldDB" id="A0AAN8E858"/>
<name>A0AAN8E858_9EURO</name>
<evidence type="ECO:0000313" key="3">
    <source>
        <dbReference type="Proteomes" id="UP001316803"/>
    </source>
</evidence>
<evidence type="ECO:0000256" key="1">
    <source>
        <dbReference type="SAM" id="MobiDB-lite"/>
    </source>
</evidence>
<organism evidence="2 3">
    <name type="scientific">Knufia fluminis</name>
    <dbReference type="NCBI Taxonomy" id="191047"/>
    <lineage>
        <taxon>Eukaryota</taxon>
        <taxon>Fungi</taxon>
        <taxon>Dikarya</taxon>
        <taxon>Ascomycota</taxon>
        <taxon>Pezizomycotina</taxon>
        <taxon>Eurotiomycetes</taxon>
        <taxon>Chaetothyriomycetidae</taxon>
        <taxon>Chaetothyriales</taxon>
        <taxon>Trichomeriaceae</taxon>
        <taxon>Knufia</taxon>
    </lineage>
</organism>
<feature type="compositionally biased region" description="Polar residues" evidence="1">
    <location>
        <begin position="1"/>
        <end position="11"/>
    </location>
</feature>
<feature type="compositionally biased region" description="Polar residues" evidence="1">
    <location>
        <begin position="19"/>
        <end position="31"/>
    </location>
</feature>
<protein>
    <submittedName>
        <fullName evidence="2">Uncharacterized protein</fullName>
    </submittedName>
</protein>
<sequence length="588" mass="66419">MALQKNSNQRQFHWVNKVPESSQLSRSQGQEASSILKFVQKNRNTVYRRRQRPNNKTTHDFVAFETDVKPEPPELAEDDIEAADAARGKRDALNGIRSMQSRWRVNVPTNNLMKGSGIDPFASTVIPMTDSTFSLLQYTKASMLTGSGGYKVDIFSDQLRPFTDLYQAAVGYAFKEMVRSKHIIYPMLAVFSRRMRTLNDHPFAQAQDPDRYLLLATHAVRTSIAEHINDKDAMTYIATGVHFLICAAGLAGRFQESNMHIFAFLKFLPYIDTNTLVGYWEWDTACSLDMVNAASTGEEPTIKIANSDPGPMPMARKVMFQDKLNAMKFQMCQTVDPAEASADITRYRERVVNNKFDTMQNPAEDLEAQLGSGLEAAFRTGVLSELMQPVLENLFDCLLVAKVIWRAPGLATRDDARWLCRKSKATLHELISLTGSKKIDTSTFFGQQAECLRQTLVILLMSAQSRLLRLSRKEQAARLKTALTPIVRLDWNSPSRRKDAKPQSVAGLHADEHQYVPNEMLLWMCMTGHWAASEAPEETWFAGASVAIAQHRLGLTDYNDLHRTMTKYLYSKTVQRESLMAIAKELQP</sequence>